<organism evidence="11 12">
    <name type="scientific">Parasedimentitalea maritima</name>
    <dbReference type="NCBI Taxonomy" id="2578117"/>
    <lineage>
        <taxon>Bacteria</taxon>
        <taxon>Pseudomonadati</taxon>
        <taxon>Pseudomonadota</taxon>
        <taxon>Alphaproteobacteria</taxon>
        <taxon>Rhodobacterales</taxon>
        <taxon>Paracoccaceae</taxon>
        <taxon>Parasedimentitalea</taxon>
    </lineage>
</organism>
<dbReference type="SUPFAM" id="SSF52540">
    <property type="entry name" value="P-loop containing nucleoside triphosphate hydrolases"/>
    <property type="match status" value="2"/>
</dbReference>
<evidence type="ECO:0000313" key="11">
    <source>
        <dbReference type="EMBL" id="KAE9625898.1"/>
    </source>
</evidence>
<evidence type="ECO:0000256" key="2">
    <source>
        <dbReference type="ARBA" id="ARBA00022448"/>
    </source>
</evidence>
<keyword evidence="9" id="KW-0472">Membrane</keyword>
<sequence length="507" mass="55280">MLDGQSSTTLVLEADRISKSFGAVPVLFSVSMGIRAGEVHALIGENGAGKSTLMKILSGFHTPTSGRILFDGGEAILPPDGGAERLGIVLIHQELNLAEQMTVEENIYLGRELTRNGVLDRETMRSKVRGYLDDIGLDISTSARISDLSIAEKQMVEIVKAISRNARVLIMDEPTAVLTEAETALFFRQVEKLKKTGVAVVFVSHKLSEVKQIADRITILRDGQWIGTKDADALSPDAMAQMMVGRELSDLYPPMHEVDVDAELVLEVRNLYSSSVRDVSFDLRKGEILGFSGLIGAGRTAVFEAICGLAPIESGQVFFEGRETRFASVAAARDAGVAYLTKDRKAKGLLLDKQMRPNLTLFALPKFVRRFGIDTKAEDKAMARAIRRFDIRARDPKINVGDMSGGNQQKLLLAKIMETDPQVVIIDEPTRGIDVGTKQQVYHFIAALAAEGVSVVVISSEMPEVIGVSHRVVVMRDGQVMGVLTGDDINENEIVRYAAGLKREGRG</sequence>
<comment type="subcellular location">
    <subcellularLocation>
        <location evidence="1">Cell membrane</location>
        <topology evidence="1">Peripheral membrane protein</topology>
    </subcellularLocation>
</comment>
<evidence type="ECO:0000256" key="3">
    <source>
        <dbReference type="ARBA" id="ARBA00022475"/>
    </source>
</evidence>
<dbReference type="RefSeq" id="WP_158981600.1">
    <property type="nucleotide sequence ID" value="NZ_WSFO01000018.1"/>
</dbReference>
<dbReference type="PANTHER" id="PTHR43790:SF9">
    <property type="entry name" value="GALACTOFURANOSE TRANSPORTER ATP-BINDING PROTEIN YTFR"/>
    <property type="match status" value="1"/>
</dbReference>
<comment type="caution">
    <text evidence="11">The sequence shown here is derived from an EMBL/GenBank/DDBJ whole genome shotgun (WGS) entry which is preliminary data.</text>
</comment>
<reference evidence="11 12" key="1">
    <citation type="submission" date="2019-12" db="EMBL/GenBank/DDBJ databases">
        <authorList>
            <person name="Zhang Y.-J."/>
        </authorList>
    </citation>
    <scope>NUCLEOTIDE SEQUENCE [LARGE SCALE GENOMIC DNA]</scope>
    <source>
        <strain evidence="11 12">H18S-6</strain>
    </source>
</reference>
<keyword evidence="4" id="KW-0762">Sugar transport</keyword>
<dbReference type="GO" id="GO:0005524">
    <property type="term" value="F:ATP binding"/>
    <property type="evidence" value="ECO:0007669"/>
    <property type="project" value="UniProtKB-KW"/>
</dbReference>
<evidence type="ECO:0000256" key="5">
    <source>
        <dbReference type="ARBA" id="ARBA00022737"/>
    </source>
</evidence>
<protein>
    <submittedName>
        <fullName evidence="11">ATP-binding cassette domain-containing protein</fullName>
    </submittedName>
</protein>
<dbReference type="CDD" id="cd03215">
    <property type="entry name" value="ABC_Carb_Monos_II"/>
    <property type="match status" value="1"/>
</dbReference>
<proteinExistence type="predicted"/>
<accession>A0A6A4R9M6</accession>
<gene>
    <name evidence="11" type="ORF">GP644_21820</name>
</gene>
<evidence type="ECO:0000256" key="6">
    <source>
        <dbReference type="ARBA" id="ARBA00022741"/>
    </source>
</evidence>
<evidence type="ECO:0000256" key="9">
    <source>
        <dbReference type="ARBA" id="ARBA00023136"/>
    </source>
</evidence>
<dbReference type="FunFam" id="3.40.50.300:FF:000127">
    <property type="entry name" value="Ribose import ATP-binding protein RbsA"/>
    <property type="match status" value="1"/>
</dbReference>
<dbReference type="InterPro" id="IPR003593">
    <property type="entry name" value="AAA+_ATPase"/>
</dbReference>
<dbReference type="PANTHER" id="PTHR43790">
    <property type="entry name" value="CARBOHYDRATE TRANSPORT ATP-BINDING PROTEIN MG119-RELATED"/>
    <property type="match status" value="1"/>
</dbReference>
<dbReference type="PROSITE" id="PS00211">
    <property type="entry name" value="ABC_TRANSPORTER_1"/>
    <property type="match status" value="1"/>
</dbReference>
<keyword evidence="8" id="KW-1278">Translocase</keyword>
<feature type="domain" description="ABC transporter" evidence="10">
    <location>
        <begin position="12"/>
        <end position="247"/>
    </location>
</feature>
<keyword evidence="3" id="KW-1003">Cell membrane</keyword>
<keyword evidence="2" id="KW-0813">Transport</keyword>
<dbReference type="Proteomes" id="UP000441586">
    <property type="component" value="Unassembled WGS sequence"/>
</dbReference>
<dbReference type="InterPro" id="IPR017871">
    <property type="entry name" value="ABC_transporter-like_CS"/>
</dbReference>
<evidence type="ECO:0000256" key="1">
    <source>
        <dbReference type="ARBA" id="ARBA00004202"/>
    </source>
</evidence>
<name>A0A6A4R9M6_9RHOB</name>
<evidence type="ECO:0000256" key="8">
    <source>
        <dbReference type="ARBA" id="ARBA00022967"/>
    </source>
</evidence>
<dbReference type="SMART" id="SM00382">
    <property type="entry name" value="AAA"/>
    <property type="match status" value="2"/>
</dbReference>
<evidence type="ECO:0000313" key="12">
    <source>
        <dbReference type="Proteomes" id="UP000441586"/>
    </source>
</evidence>
<dbReference type="Pfam" id="PF00005">
    <property type="entry name" value="ABC_tran"/>
    <property type="match status" value="2"/>
</dbReference>
<dbReference type="CDD" id="cd03216">
    <property type="entry name" value="ABC_Carb_Monos_I"/>
    <property type="match status" value="1"/>
</dbReference>
<keyword evidence="6" id="KW-0547">Nucleotide-binding</keyword>
<dbReference type="AlphaFoldDB" id="A0A6A4R9M6"/>
<dbReference type="Gene3D" id="3.40.50.300">
    <property type="entry name" value="P-loop containing nucleotide triphosphate hydrolases"/>
    <property type="match status" value="2"/>
</dbReference>
<keyword evidence="7 11" id="KW-0067">ATP-binding</keyword>
<evidence type="ECO:0000256" key="7">
    <source>
        <dbReference type="ARBA" id="ARBA00022840"/>
    </source>
</evidence>
<dbReference type="InterPro" id="IPR027417">
    <property type="entry name" value="P-loop_NTPase"/>
</dbReference>
<dbReference type="InterPro" id="IPR050107">
    <property type="entry name" value="ABC_carbohydrate_import_ATPase"/>
</dbReference>
<evidence type="ECO:0000256" key="4">
    <source>
        <dbReference type="ARBA" id="ARBA00022597"/>
    </source>
</evidence>
<dbReference type="InterPro" id="IPR003439">
    <property type="entry name" value="ABC_transporter-like_ATP-bd"/>
</dbReference>
<feature type="domain" description="ABC transporter" evidence="10">
    <location>
        <begin position="260"/>
        <end position="502"/>
    </location>
</feature>
<evidence type="ECO:0000259" key="10">
    <source>
        <dbReference type="PROSITE" id="PS50893"/>
    </source>
</evidence>
<dbReference type="EMBL" id="WSFO01000018">
    <property type="protein sequence ID" value="KAE9625898.1"/>
    <property type="molecule type" value="Genomic_DNA"/>
</dbReference>
<dbReference type="GO" id="GO:0016887">
    <property type="term" value="F:ATP hydrolysis activity"/>
    <property type="evidence" value="ECO:0007669"/>
    <property type="project" value="InterPro"/>
</dbReference>
<keyword evidence="5" id="KW-0677">Repeat</keyword>
<dbReference type="PROSITE" id="PS50893">
    <property type="entry name" value="ABC_TRANSPORTER_2"/>
    <property type="match status" value="2"/>
</dbReference>
<dbReference type="GO" id="GO:0005886">
    <property type="term" value="C:plasma membrane"/>
    <property type="evidence" value="ECO:0007669"/>
    <property type="project" value="UniProtKB-SubCell"/>
</dbReference>